<dbReference type="Proteomes" id="UP000189670">
    <property type="component" value="Unassembled WGS sequence"/>
</dbReference>
<sequence length="99" mass="10475">MQTTHASDELLLLDPVISSAGGNVSIDQKQMSIFAGSPFGEYKMSILSQYKSIVGSGFVLWEHMLRSISGQIVNESGNGIANVTVSGNSGDTILINLIS</sequence>
<dbReference type="AlphaFoldDB" id="A0A1V1NWC6"/>
<gene>
    <name evidence="1" type="ORF">OMM_12199</name>
</gene>
<dbReference type="EMBL" id="ATBP01001677">
    <property type="protein sequence ID" value="ETR66897.1"/>
    <property type="molecule type" value="Genomic_DNA"/>
</dbReference>
<comment type="caution">
    <text evidence="1">The sequence shown here is derived from an EMBL/GenBank/DDBJ whole genome shotgun (WGS) entry which is preliminary data.</text>
</comment>
<organism evidence="1 2">
    <name type="scientific">Candidatus Magnetoglobus multicellularis str. Araruama</name>
    <dbReference type="NCBI Taxonomy" id="890399"/>
    <lineage>
        <taxon>Bacteria</taxon>
        <taxon>Pseudomonadati</taxon>
        <taxon>Thermodesulfobacteriota</taxon>
        <taxon>Desulfobacteria</taxon>
        <taxon>Desulfobacterales</taxon>
        <taxon>Desulfobacteraceae</taxon>
        <taxon>Candidatus Magnetoglobus</taxon>
    </lineage>
</organism>
<accession>A0A1V1NWC6</accession>
<evidence type="ECO:0000313" key="2">
    <source>
        <dbReference type="Proteomes" id="UP000189670"/>
    </source>
</evidence>
<protein>
    <submittedName>
        <fullName evidence="1">Uncharacterized protein</fullName>
    </submittedName>
</protein>
<reference evidence="2" key="1">
    <citation type="submission" date="2012-11" db="EMBL/GenBank/DDBJ databases">
        <authorList>
            <person name="Lucero-Rivera Y.E."/>
            <person name="Tovar-Ramirez D."/>
        </authorList>
    </citation>
    <scope>NUCLEOTIDE SEQUENCE [LARGE SCALE GENOMIC DNA]</scope>
    <source>
        <strain evidence="2">Araruama</strain>
    </source>
</reference>
<proteinExistence type="predicted"/>
<name>A0A1V1NWC6_9BACT</name>
<evidence type="ECO:0000313" key="1">
    <source>
        <dbReference type="EMBL" id="ETR66897.1"/>
    </source>
</evidence>